<keyword evidence="2" id="KW-0805">Transcription regulation</keyword>
<proteinExistence type="predicted"/>
<dbReference type="InterPro" id="IPR000524">
    <property type="entry name" value="Tscrpt_reg_HTH_GntR"/>
</dbReference>
<dbReference type="SUPFAM" id="SSF46785">
    <property type="entry name" value="Winged helix' DNA-binding domain"/>
    <property type="match status" value="1"/>
</dbReference>
<dbReference type="RefSeq" id="WP_116885298.1">
    <property type="nucleotide sequence ID" value="NZ_CABMMC010000021.1"/>
</dbReference>
<dbReference type="GO" id="GO:0000976">
    <property type="term" value="F:transcription cis-regulatory region binding"/>
    <property type="evidence" value="ECO:0007669"/>
    <property type="project" value="TreeGrafter"/>
</dbReference>
<keyword evidence="1" id="KW-0678">Repressor</keyword>
<keyword evidence="3" id="KW-0238">DNA-binding</keyword>
<keyword evidence="4" id="KW-0804">Transcription</keyword>
<keyword evidence="7" id="KW-1185">Reference proteome</keyword>
<comment type="caution">
    <text evidence="6">The sequence shown here is derived from an EMBL/GenBank/DDBJ whole genome shotgun (WGS) entry which is preliminary data.</text>
</comment>
<dbReference type="Pfam" id="PF13377">
    <property type="entry name" value="Peripla_BP_3"/>
    <property type="match status" value="1"/>
</dbReference>
<dbReference type="InterPro" id="IPR028082">
    <property type="entry name" value="Peripla_BP_I"/>
</dbReference>
<evidence type="ECO:0000313" key="6">
    <source>
        <dbReference type="EMBL" id="PVY37886.1"/>
    </source>
</evidence>
<gene>
    <name evidence="6" type="ORF">C8D82_13045</name>
</gene>
<organism evidence="6 7">
    <name type="scientific">Victivallis vadensis</name>
    <dbReference type="NCBI Taxonomy" id="172901"/>
    <lineage>
        <taxon>Bacteria</taxon>
        <taxon>Pseudomonadati</taxon>
        <taxon>Lentisphaerota</taxon>
        <taxon>Lentisphaeria</taxon>
        <taxon>Victivallales</taxon>
        <taxon>Victivallaceae</taxon>
        <taxon>Victivallis</taxon>
    </lineage>
</organism>
<protein>
    <submittedName>
        <fullName evidence="6">GntR family transcriptional regulator</fullName>
    </submittedName>
</protein>
<dbReference type="PANTHER" id="PTHR30146">
    <property type="entry name" value="LACI-RELATED TRANSCRIPTIONAL REPRESSOR"/>
    <property type="match status" value="1"/>
</dbReference>
<evidence type="ECO:0000256" key="1">
    <source>
        <dbReference type="ARBA" id="ARBA00022491"/>
    </source>
</evidence>
<accession>A0A2U1ANA9</accession>
<dbReference type="AlphaFoldDB" id="A0A2U1ANA9"/>
<dbReference type="InterPro" id="IPR036390">
    <property type="entry name" value="WH_DNA-bd_sf"/>
</dbReference>
<evidence type="ECO:0000259" key="5">
    <source>
        <dbReference type="PROSITE" id="PS50949"/>
    </source>
</evidence>
<evidence type="ECO:0000256" key="4">
    <source>
        <dbReference type="ARBA" id="ARBA00023163"/>
    </source>
</evidence>
<evidence type="ECO:0000256" key="2">
    <source>
        <dbReference type="ARBA" id="ARBA00023015"/>
    </source>
</evidence>
<dbReference type="SUPFAM" id="SSF53822">
    <property type="entry name" value="Periplasmic binding protein-like I"/>
    <property type="match status" value="1"/>
</dbReference>
<dbReference type="Gene3D" id="1.10.10.10">
    <property type="entry name" value="Winged helix-like DNA-binding domain superfamily/Winged helix DNA-binding domain"/>
    <property type="match status" value="1"/>
</dbReference>
<reference evidence="6 7" key="1">
    <citation type="submission" date="2018-04" db="EMBL/GenBank/DDBJ databases">
        <title>Genomic Encyclopedia of Type Strains, Phase IV (KMG-IV): sequencing the most valuable type-strain genomes for metagenomic binning, comparative biology and taxonomic classification.</title>
        <authorList>
            <person name="Goeker M."/>
        </authorList>
    </citation>
    <scope>NUCLEOTIDE SEQUENCE [LARGE SCALE GENOMIC DNA]</scope>
    <source>
        <strain evidence="6 7">DSM 14823</strain>
    </source>
</reference>
<dbReference type="Gene3D" id="3.40.50.2300">
    <property type="match status" value="2"/>
</dbReference>
<evidence type="ECO:0000313" key="7">
    <source>
        <dbReference type="Proteomes" id="UP000245959"/>
    </source>
</evidence>
<dbReference type="EMBL" id="QEKH01000030">
    <property type="protein sequence ID" value="PVY37886.1"/>
    <property type="molecule type" value="Genomic_DNA"/>
</dbReference>
<evidence type="ECO:0000256" key="3">
    <source>
        <dbReference type="ARBA" id="ARBA00023125"/>
    </source>
</evidence>
<dbReference type="PANTHER" id="PTHR30146:SF148">
    <property type="entry name" value="HTH-TYPE TRANSCRIPTIONAL REPRESSOR PURR-RELATED"/>
    <property type="match status" value="1"/>
</dbReference>
<dbReference type="InterPro" id="IPR036388">
    <property type="entry name" value="WH-like_DNA-bd_sf"/>
</dbReference>
<dbReference type="GeneID" id="78296581"/>
<name>A0A2U1ANA9_9BACT</name>
<dbReference type="CDD" id="cd06267">
    <property type="entry name" value="PBP1_LacI_sugar_binding-like"/>
    <property type="match status" value="1"/>
</dbReference>
<dbReference type="OrthoDB" id="9799482at2"/>
<sequence>MPKLLNETKHYRAAVRIRELANTLPPGESLPVASELTRRLGISHGTAIRALKVLSDDGVIYRPLGKQRYRIAERFERASARISMVRPDFSSGDLDAITQSVYEAGQKRNWKFNQYCFRSGRELDFCRVIGECDAMVLIPPAEYLTDEFVKLLLKPARPVAVLLQHLRHPQINNVCTNDFRVGELAAETLYEHGHRRILFLKDQPDETTMRERRRGFQSAADRLRIPAGDELYFDSHPHVFEDPLEGTYQGLFRLLRSGKADFTAIFSASLVGGMAALRAAHELGLKVPEQLAVLCFSGESNLAPYFQPPLSCIETDRTKFGEYTAELLTAALTGANGKMPQQLKIEPKLVMRSSI</sequence>
<dbReference type="InterPro" id="IPR046335">
    <property type="entry name" value="LacI/GalR-like_sensor"/>
</dbReference>
<feature type="domain" description="HTH gntR-type" evidence="5">
    <location>
        <begin position="5"/>
        <end position="74"/>
    </location>
</feature>
<dbReference type="GO" id="GO:0003700">
    <property type="term" value="F:DNA-binding transcription factor activity"/>
    <property type="evidence" value="ECO:0007669"/>
    <property type="project" value="InterPro"/>
</dbReference>
<dbReference type="PROSITE" id="PS50949">
    <property type="entry name" value="HTH_GNTR"/>
    <property type="match status" value="1"/>
</dbReference>
<dbReference type="Proteomes" id="UP000245959">
    <property type="component" value="Unassembled WGS sequence"/>
</dbReference>